<feature type="repeat" description="WD" evidence="6">
    <location>
        <begin position="219"/>
        <end position="259"/>
    </location>
</feature>
<dbReference type="InterPro" id="IPR001680">
    <property type="entry name" value="WD40_rpt"/>
</dbReference>
<dbReference type="GO" id="GO:0043130">
    <property type="term" value="F:ubiquitin binding"/>
    <property type="evidence" value="ECO:0007669"/>
    <property type="project" value="TreeGrafter"/>
</dbReference>
<keyword evidence="4 6" id="KW-0853">WD repeat</keyword>
<reference evidence="10" key="1">
    <citation type="submission" date="2023-03" db="UniProtKB">
        <authorList>
            <consortium name="WormBaseParasite"/>
        </authorList>
    </citation>
    <scope>IDENTIFICATION</scope>
</reference>
<dbReference type="GO" id="GO:0010992">
    <property type="term" value="P:ubiquitin recycling"/>
    <property type="evidence" value="ECO:0007669"/>
    <property type="project" value="TreeGrafter"/>
</dbReference>
<dbReference type="InterPro" id="IPR013535">
    <property type="entry name" value="PUL_dom"/>
</dbReference>
<dbReference type="InterPro" id="IPR036322">
    <property type="entry name" value="WD40_repeat_dom_sf"/>
</dbReference>
<dbReference type="Gene3D" id="1.25.10.10">
    <property type="entry name" value="Leucine-rich Repeat Variant"/>
    <property type="match status" value="1"/>
</dbReference>
<evidence type="ECO:0000313" key="10">
    <source>
        <dbReference type="WBParaSite" id="ALUE_0000665601-mRNA-1"/>
    </source>
</evidence>
<dbReference type="InterPro" id="IPR015943">
    <property type="entry name" value="WD40/YVTN_repeat-like_dom_sf"/>
</dbReference>
<dbReference type="PANTHER" id="PTHR19849">
    <property type="entry name" value="PHOSPHOLIPASE A-2-ACTIVATING PROTEIN"/>
    <property type="match status" value="1"/>
</dbReference>
<comment type="similarity">
    <text evidence="2">Belongs to the WD repeat PLAP family.</text>
</comment>
<evidence type="ECO:0000259" key="8">
    <source>
        <dbReference type="PROSITE" id="PS51396"/>
    </source>
</evidence>
<comment type="subcellular location">
    <subcellularLocation>
        <location evidence="1">Cytoplasm</location>
    </subcellularLocation>
</comment>
<evidence type="ECO:0000313" key="9">
    <source>
        <dbReference type="Proteomes" id="UP000036681"/>
    </source>
</evidence>
<sequence length="853" mass="94235">MPNHFIRKRAQTPIMPDACWMASRDEMEVSGEGGGSFMLSCVIPAHGGDVKSLAGASPEFIVSGSRDGSAKLFSQRLGRYSEVLSVMKPSKMAVNAVAMYQSSEGWLIFVGRKDGAIAVFMSGHSDPIRLLHQHDSNVSALHVDSVNKVIISGSWDCKAIVWPISGLTTDEGFNALGLVGHTMSVWAVSSIVDMPGYYLTGSADLTIKFWKDDIEIHSFTGHNDVVRSIISVSVRRFLSAANDSTIRLWDLIDKTCLEVFSSASGEYIYSMALIPNEVGDMLASCGESGFLELWNMKEGGHLQHEQILSTPAQSTWCVLALTNGDIATGADNGNVYIFTRNEERKADRAQLEAFDEGVAQKLCQDVVKVVDDQDTVKITVQVGDGSSNMVLTYKKGTDPAEAAQAFIMKWDYTLDVQTSDGRMLKLHYNTGEDTYFAAQRFVEKYNLPYTFLPKVRPFQLRHALEIEDDGGNGEPCCAREVYGDIQLHKEEDWRGWMVSAMLQSQMPGAAATSDRVVPTVDPYTGGDRYVPGAETQGGSTAADPFTGSGRYIPSSAGFTAHESDEQDRKRPRWELVPLREYYRFGIEMRSGRAMMKLKEFNEMHTEYRLTEQQVKALEEIMTHATFGVGDMHLSALDVGLQWGLETVLPIIDAFRLGLLNRQLNKIYCSMIKEDGNEPRGAATLQKLIGFLTGDTPDNIRVLVCRAFANAVVHKWGCHMLLSDLSTSVSALLAQLTKTKAPLQLAASSALANFALMLLKHTESEEIDELGPREDMIMLTIKSLKNAENFNQYSEATHMRVLQTLVTLIWGDVALIKSAKAQGIVAIVNRMRDVVADERVKAIARDIVEMTYAV</sequence>
<evidence type="ECO:0000256" key="6">
    <source>
        <dbReference type="PROSITE-ProRule" id="PRU00221"/>
    </source>
</evidence>
<dbReference type="SMART" id="SM00320">
    <property type="entry name" value="WD40"/>
    <property type="match status" value="6"/>
</dbReference>
<dbReference type="Pfam" id="PF00400">
    <property type="entry name" value="WD40"/>
    <property type="match status" value="4"/>
</dbReference>
<evidence type="ECO:0000256" key="5">
    <source>
        <dbReference type="ARBA" id="ARBA00022737"/>
    </source>
</evidence>
<dbReference type="InterPro" id="IPR011989">
    <property type="entry name" value="ARM-like"/>
</dbReference>
<dbReference type="Gene3D" id="2.130.10.10">
    <property type="entry name" value="YVTN repeat-like/Quinoprotein amine dehydrogenase"/>
    <property type="match status" value="1"/>
</dbReference>
<dbReference type="GO" id="GO:0043161">
    <property type="term" value="P:proteasome-mediated ubiquitin-dependent protein catabolic process"/>
    <property type="evidence" value="ECO:0007669"/>
    <property type="project" value="TreeGrafter"/>
</dbReference>
<evidence type="ECO:0000256" key="4">
    <source>
        <dbReference type="ARBA" id="ARBA00022574"/>
    </source>
</evidence>
<feature type="domain" description="PFU" evidence="7">
    <location>
        <begin position="379"/>
        <end position="473"/>
    </location>
</feature>
<evidence type="ECO:0000259" key="7">
    <source>
        <dbReference type="PROSITE" id="PS51394"/>
    </source>
</evidence>
<dbReference type="Pfam" id="PF09070">
    <property type="entry name" value="PFU"/>
    <property type="match status" value="1"/>
</dbReference>
<dbReference type="PROSITE" id="PS51396">
    <property type="entry name" value="PUL"/>
    <property type="match status" value="1"/>
</dbReference>
<feature type="repeat" description="WD" evidence="6">
    <location>
        <begin position="131"/>
        <end position="162"/>
    </location>
</feature>
<accession>A0A9J2PAB0</accession>
<dbReference type="GO" id="GO:0005634">
    <property type="term" value="C:nucleus"/>
    <property type="evidence" value="ECO:0007669"/>
    <property type="project" value="TreeGrafter"/>
</dbReference>
<dbReference type="WBParaSite" id="ALUE_0000665601-mRNA-1">
    <property type="protein sequence ID" value="ALUE_0000665601-mRNA-1"/>
    <property type="gene ID" value="ALUE_0000665601"/>
</dbReference>
<dbReference type="PROSITE" id="PS50082">
    <property type="entry name" value="WD_REPEATS_2"/>
    <property type="match status" value="2"/>
</dbReference>
<protein>
    <submittedName>
        <fullName evidence="10">PUL domain-containing protein</fullName>
    </submittedName>
</protein>
<feature type="domain" description="PUL" evidence="8">
    <location>
        <begin position="574"/>
        <end position="849"/>
    </location>
</feature>
<dbReference type="Proteomes" id="UP000036681">
    <property type="component" value="Unplaced"/>
</dbReference>
<dbReference type="CDD" id="cd00200">
    <property type="entry name" value="WD40"/>
    <property type="match status" value="1"/>
</dbReference>
<dbReference type="Pfam" id="PF08324">
    <property type="entry name" value="PUL"/>
    <property type="match status" value="1"/>
</dbReference>
<evidence type="ECO:0000256" key="3">
    <source>
        <dbReference type="ARBA" id="ARBA00022490"/>
    </source>
</evidence>
<dbReference type="SUPFAM" id="SSF50978">
    <property type="entry name" value="WD40 repeat-like"/>
    <property type="match status" value="1"/>
</dbReference>
<keyword evidence="3" id="KW-0963">Cytoplasm</keyword>
<keyword evidence="9" id="KW-1185">Reference proteome</keyword>
<evidence type="ECO:0000256" key="1">
    <source>
        <dbReference type="ARBA" id="ARBA00004496"/>
    </source>
</evidence>
<dbReference type="InterPro" id="IPR015155">
    <property type="entry name" value="PFU"/>
</dbReference>
<proteinExistence type="inferred from homology"/>
<dbReference type="AlphaFoldDB" id="A0A9J2PAB0"/>
<dbReference type="PROSITE" id="PS50294">
    <property type="entry name" value="WD_REPEATS_REGION"/>
    <property type="match status" value="1"/>
</dbReference>
<dbReference type="Gene3D" id="3.10.20.870">
    <property type="entry name" value="PFU (PLAA family ubiquitin binding), C-terminal domain"/>
    <property type="match status" value="1"/>
</dbReference>
<name>A0A9J2PAB0_ASCLU</name>
<dbReference type="GO" id="GO:0005737">
    <property type="term" value="C:cytoplasm"/>
    <property type="evidence" value="ECO:0007669"/>
    <property type="project" value="UniProtKB-SubCell"/>
</dbReference>
<evidence type="ECO:0000256" key="2">
    <source>
        <dbReference type="ARBA" id="ARBA00008495"/>
    </source>
</evidence>
<organism evidence="9 10">
    <name type="scientific">Ascaris lumbricoides</name>
    <name type="common">Giant roundworm</name>
    <dbReference type="NCBI Taxonomy" id="6252"/>
    <lineage>
        <taxon>Eukaryota</taxon>
        <taxon>Metazoa</taxon>
        <taxon>Ecdysozoa</taxon>
        <taxon>Nematoda</taxon>
        <taxon>Chromadorea</taxon>
        <taxon>Rhabditida</taxon>
        <taxon>Spirurina</taxon>
        <taxon>Ascaridomorpha</taxon>
        <taxon>Ascaridoidea</taxon>
        <taxon>Ascarididae</taxon>
        <taxon>Ascaris</taxon>
    </lineage>
</organism>
<dbReference type="PROSITE" id="PS51394">
    <property type="entry name" value="PFU"/>
    <property type="match status" value="1"/>
</dbReference>
<dbReference type="InterPro" id="IPR038122">
    <property type="entry name" value="PFU_sf"/>
</dbReference>
<dbReference type="PANTHER" id="PTHR19849:SF0">
    <property type="entry name" value="PHOSPHOLIPASE A-2-ACTIVATING PROTEIN"/>
    <property type="match status" value="1"/>
</dbReference>
<keyword evidence="5" id="KW-0677">Repeat</keyword>